<sequence length="125" mass="13676">MKPLRRWLHTHILTVAIGALLAVSVSGWTVYRQYRSHQPSAGACCPLTNKYGPEGKMGGLLFEVGLKTLAVDAVHSHFGKKPISIQTVKVLDRQKGLVEVTAVVNGKTKHLQVDLRVPQGKVTEL</sequence>
<dbReference type="AlphaFoldDB" id="A0A2H5XAL0"/>
<dbReference type="Proteomes" id="UP000236173">
    <property type="component" value="Unassembled WGS sequence"/>
</dbReference>
<reference evidence="2" key="1">
    <citation type="submission" date="2017-09" db="EMBL/GenBank/DDBJ databases">
        <title>Metaegenomics of thermophilic ammonia-oxidizing enrichment culture.</title>
        <authorList>
            <person name="Kato S."/>
            <person name="Suzuki K."/>
        </authorList>
    </citation>
    <scope>NUCLEOTIDE SEQUENCE [LARGE SCALE GENOMIC DNA]</scope>
</reference>
<evidence type="ECO:0000313" key="2">
    <source>
        <dbReference type="Proteomes" id="UP000236173"/>
    </source>
</evidence>
<name>A0A2H5XAL0_9BACT</name>
<comment type="caution">
    <text evidence="1">The sequence shown here is derived from an EMBL/GenBank/DDBJ whole genome shotgun (WGS) entry which is preliminary data.</text>
</comment>
<proteinExistence type="predicted"/>
<gene>
    <name evidence="1" type="ORF">HRbin17_00704</name>
</gene>
<organism evidence="1 2">
    <name type="scientific">Candidatus Fervidibacter japonicus</name>
    <dbReference type="NCBI Taxonomy" id="2035412"/>
    <lineage>
        <taxon>Bacteria</taxon>
        <taxon>Candidatus Fervidibacterota</taxon>
        <taxon>Candidatus Fervidibacter</taxon>
    </lineage>
</organism>
<evidence type="ECO:0000313" key="1">
    <source>
        <dbReference type="EMBL" id="GBC98205.1"/>
    </source>
</evidence>
<accession>A0A2H5XAL0</accession>
<dbReference type="EMBL" id="BEHT01000007">
    <property type="protein sequence ID" value="GBC98205.1"/>
    <property type="molecule type" value="Genomic_DNA"/>
</dbReference>
<protein>
    <submittedName>
        <fullName evidence="1">Uncharacterized protein</fullName>
    </submittedName>
</protein>